<evidence type="ECO:0000313" key="3">
    <source>
        <dbReference type="Proteomes" id="UP000735302"/>
    </source>
</evidence>
<evidence type="ECO:0000313" key="2">
    <source>
        <dbReference type="EMBL" id="GFO30406.1"/>
    </source>
</evidence>
<dbReference type="Proteomes" id="UP000735302">
    <property type="component" value="Unassembled WGS sequence"/>
</dbReference>
<evidence type="ECO:0000256" key="1">
    <source>
        <dbReference type="SAM" id="MobiDB-lite"/>
    </source>
</evidence>
<accession>A0AAV4CGA2</accession>
<sequence>MASISQEVNEDSVSDSEHDGISQVLAEALQQMDEIIAVENPSLTVSTISSIIIDTFAARAKHHPPITTFVREGERRLHSSQLDLRMDDSIESADHQNEPKNDNMEPLICSSPPLIANHEHSVQDQPIIDTDKPPADDFVNDGFAPDDWISKVCKAPQSLALTVQLGGVIRIRVANLVAELSHVIRKTDDADGLKNAVSYDSLRTLRDWLLPDVDELFDIFKPHVYPLIPYPLRRSPKKLRVRLETCRDPSVEGLSPTTNPWPEGGPESLRSS</sequence>
<keyword evidence="3" id="KW-1185">Reference proteome</keyword>
<organism evidence="2 3">
    <name type="scientific">Plakobranchus ocellatus</name>
    <dbReference type="NCBI Taxonomy" id="259542"/>
    <lineage>
        <taxon>Eukaryota</taxon>
        <taxon>Metazoa</taxon>
        <taxon>Spiralia</taxon>
        <taxon>Lophotrochozoa</taxon>
        <taxon>Mollusca</taxon>
        <taxon>Gastropoda</taxon>
        <taxon>Heterobranchia</taxon>
        <taxon>Euthyneura</taxon>
        <taxon>Panpulmonata</taxon>
        <taxon>Sacoglossa</taxon>
        <taxon>Placobranchoidea</taxon>
        <taxon>Plakobranchidae</taxon>
        <taxon>Plakobranchus</taxon>
    </lineage>
</organism>
<name>A0AAV4CGA2_9GAST</name>
<dbReference type="AlphaFoldDB" id="A0AAV4CGA2"/>
<comment type="caution">
    <text evidence="2">The sequence shown here is derived from an EMBL/GenBank/DDBJ whole genome shotgun (WGS) entry which is preliminary data.</text>
</comment>
<protein>
    <submittedName>
        <fullName evidence="2">Uncharacterized protein</fullName>
    </submittedName>
</protein>
<dbReference type="EMBL" id="BLXT01006233">
    <property type="protein sequence ID" value="GFO30406.1"/>
    <property type="molecule type" value="Genomic_DNA"/>
</dbReference>
<gene>
    <name evidence="2" type="ORF">PoB_005691100</name>
</gene>
<reference evidence="2 3" key="1">
    <citation type="journal article" date="2021" name="Elife">
        <title>Chloroplast acquisition without the gene transfer in kleptoplastic sea slugs, Plakobranchus ocellatus.</title>
        <authorList>
            <person name="Maeda T."/>
            <person name="Takahashi S."/>
            <person name="Yoshida T."/>
            <person name="Shimamura S."/>
            <person name="Takaki Y."/>
            <person name="Nagai Y."/>
            <person name="Toyoda A."/>
            <person name="Suzuki Y."/>
            <person name="Arimoto A."/>
            <person name="Ishii H."/>
            <person name="Satoh N."/>
            <person name="Nishiyama T."/>
            <person name="Hasebe M."/>
            <person name="Maruyama T."/>
            <person name="Minagawa J."/>
            <person name="Obokata J."/>
            <person name="Shigenobu S."/>
        </authorList>
    </citation>
    <scope>NUCLEOTIDE SEQUENCE [LARGE SCALE GENOMIC DNA]</scope>
</reference>
<feature type="region of interest" description="Disordered" evidence="1">
    <location>
        <begin position="249"/>
        <end position="272"/>
    </location>
</feature>
<proteinExistence type="predicted"/>